<keyword evidence="4 5" id="KW-0472">Membrane</keyword>
<organism evidence="7 8">
    <name type="scientific">Blastococcus brunescens</name>
    <dbReference type="NCBI Taxonomy" id="1564165"/>
    <lineage>
        <taxon>Bacteria</taxon>
        <taxon>Bacillati</taxon>
        <taxon>Actinomycetota</taxon>
        <taxon>Actinomycetes</taxon>
        <taxon>Geodermatophilales</taxon>
        <taxon>Geodermatophilaceae</taxon>
        <taxon>Blastococcus</taxon>
    </lineage>
</organism>
<evidence type="ECO:0000313" key="8">
    <source>
        <dbReference type="Proteomes" id="UP001324287"/>
    </source>
</evidence>
<dbReference type="PANTHER" id="PTHR42718:SF42">
    <property type="entry name" value="EXPORT PROTEIN"/>
    <property type="match status" value="1"/>
</dbReference>
<comment type="subcellular location">
    <subcellularLocation>
        <location evidence="1">Cell membrane</location>
        <topology evidence="1">Multi-pass membrane protein</topology>
    </subcellularLocation>
</comment>
<name>A0ABZ1AZW6_9ACTN</name>
<feature type="transmembrane region" description="Helical" evidence="5">
    <location>
        <begin position="70"/>
        <end position="93"/>
    </location>
</feature>
<dbReference type="Gene3D" id="1.20.1250.20">
    <property type="entry name" value="MFS general substrate transporter like domains"/>
    <property type="match status" value="1"/>
</dbReference>
<feature type="transmembrane region" description="Helical" evidence="5">
    <location>
        <begin position="281"/>
        <end position="304"/>
    </location>
</feature>
<keyword evidence="2 5" id="KW-0812">Transmembrane</keyword>
<feature type="transmembrane region" description="Helical" evidence="5">
    <location>
        <begin position="131"/>
        <end position="152"/>
    </location>
</feature>
<keyword evidence="8" id="KW-1185">Reference proteome</keyword>
<gene>
    <name evidence="7" type="ORF">U6N30_25970</name>
</gene>
<evidence type="ECO:0000256" key="3">
    <source>
        <dbReference type="ARBA" id="ARBA00022989"/>
    </source>
</evidence>
<evidence type="ECO:0000259" key="6">
    <source>
        <dbReference type="PROSITE" id="PS50850"/>
    </source>
</evidence>
<sequence>MPGVLLSIAALAGLVYGIIHGGSGAGWTTPGVLVPLLGGVVLLALFVWLQRRSAHPALDVSLFRNPAFSAAAGALALNFFALLGATFYLVYYLQGVRDYSPLQSGAALIPVALGMALMAPRSSGLAERHGAKAVCATGFLLIALSFLGIQLLDLTSPAWLLVVVLSVQGLGMGAVMAPATESIMSVVPREKAGAGAAVNNSVRQIGGALGVAILGSVLAASYSAHLGSTVDALPAGARAEASQSIVATLEAVRDVQSADDADAASAVGDVIGPAREAFVSAMHVTAVFTAVAALVAAAVVLRWLPGRRGGMTSPTD</sequence>
<feature type="transmembrane region" description="Helical" evidence="5">
    <location>
        <begin position="99"/>
        <end position="119"/>
    </location>
</feature>
<dbReference type="Proteomes" id="UP001324287">
    <property type="component" value="Chromosome"/>
</dbReference>
<dbReference type="PANTHER" id="PTHR42718">
    <property type="entry name" value="MAJOR FACILITATOR SUPERFAMILY MULTIDRUG TRANSPORTER MFSC"/>
    <property type="match status" value="1"/>
</dbReference>
<dbReference type="SUPFAM" id="SSF103473">
    <property type="entry name" value="MFS general substrate transporter"/>
    <property type="match status" value="1"/>
</dbReference>
<accession>A0ABZ1AZW6</accession>
<reference evidence="7 8" key="1">
    <citation type="submission" date="2023-12" db="EMBL/GenBank/DDBJ databases">
        <title>Blastococcus brunescens sp. nov., an actonobacterium isolated from sandstone collected in sahara desert.</title>
        <authorList>
            <person name="Gtari M."/>
            <person name="Ghodhbane F."/>
        </authorList>
    </citation>
    <scope>NUCLEOTIDE SEQUENCE [LARGE SCALE GENOMIC DNA]</scope>
    <source>
        <strain evidence="7 8">BMG 8361</strain>
    </source>
</reference>
<dbReference type="Pfam" id="PF07690">
    <property type="entry name" value="MFS_1"/>
    <property type="match status" value="1"/>
</dbReference>
<dbReference type="InterPro" id="IPR036259">
    <property type="entry name" value="MFS_trans_sf"/>
</dbReference>
<evidence type="ECO:0000313" key="7">
    <source>
        <dbReference type="EMBL" id="WRL63198.1"/>
    </source>
</evidence>
<feature type="transmembrane region" description="Helical" evidence="5">
    <location>
        <begin position="27"/>
        <end position="49"/>
    </location>
</feature>
<evidence type="ECO:0000256" key="2">
    <source>
        <dbReference type="ARBA" id="ARBA00022692"/>
    </source>
</evidence>
<protein>
    <submittedName>
        <fullName evidence="7">MFS transporter</fullName>
    </submittedName>
</protein>
<dbReference type="PROSITE" id="PS50850">
    <property type="entry name" value="MFS"/>
    <property type="match status" value="1"/>
</dbReference>
<feature type="transmembrane region" description="Helical" evidence="5">
    <location>
        <begin position="158"/>
        <end position="184"/>
    </location>
</feature>
<dbReference type="InterPro" id="IPR011701">
    <property type="entry name" value="MFS"/>
</dbReference>
<feature type="transmembrane region" description="Helical" evidence="5">
    <location>
        <begin position="205"/>
        <end position="224"/>
    </location>
</feature>
<feature type="domain" description="Major facilitator superfamily (MFS) profile" evidence="6">
    <location>
        <begin position="1"/>
        <end position="308"/>
    </location>
</feature>
<dbReference type="EMBL" id="CP141261">
    <property type="protein sequence ID" value="WRL63198.1"/>
    <property type="molecule type" value="Genomic_DNA"/>
</dbReference>
<evidence type="ECO:0000256" key="1">
    <source>
        <dbReference type="ARBA" id="ARBA00004651"/>
    </source>
</evidence>
<evidence type="ECO:0000256" key="4">
    <source>
        <dbReference type="ARBA" id="ARBA00023136"/>
    </source>
</evidence>
<evidence type="ECO:0000256" key="5">
    <source>
        <dbReference type="SAM" id="Phobius"/>
    </source>
</evidence>
<keyword evidence="3 5" id="KW-1133">Transmembrane helix</keyword>
<dbReference type="InterPro" id="IPR020846">
    <property type="entry name" value="MFS_dom"/>
</dbReference>
<proteinExistence type="predicted"/>